<reference evidence="1" key="1">
    <citation type="journal article" date="2014" name="Front. Microbiol.">
        <title>High frequency of phylogenetically diverse reductive dehalogenase-homologous genes in deep subseafloor sedimentary metagenomes.</title>
        <authorList>
            <person name="Kawai M."/>
            <person name="Futagami T."/>
            <person name="Toyoda A."/>
            <person name="Takaki Y."/>
            <person name="Nishi S."/>
            <person name="Hori S."/>
            <person name="Arai W."/>
            <person name="Tsubouchi T."/>
            <person name="Morono Y."/>
            <person name="Uchiyama I."/>
            <person name="Ito T."/>
            <person name="Fujiyama A."/>
            <person name="Inagaki F."/>
            <person name="Takami H."/>
        </authorList>
    </citation>
    <scope>NUCLEOTIDE SEQUENCE</scope>
    <source>
        <strain evidence="1">Expedition CK06-06</strain>
    </source>
</reference>
<comment type="caution">
    <text evidence="1">The sequence shown here is derived from an EMBL/GenBank/DDBJ whole genome shotgun (WGS) entry which is preliminary data.</text>
</comment>
<gene>
    <name evidence="1" type="ORF">S01H4_48698</name>
</gene>
<organism evidence="1">
    <name type="scientific">marine sediment metagenome</name>
    <dbReference type="NCBI Taxonomy" id="412755"/>
    <lineage>
        <taxon>unclassified sequences</taxon>
        <taxon>metagenomes</taxon>
        <taxon>ecological metagenomes</taxon>
    </lineage>
</organism>
<accession>X1BEM0</accession>
<feature type="non-terminal residue" evidence="1">
    <location>
        <position position="1"/>
    </location>
</feature>
<dbReference type="EMBL" id="BART01027470">
    <property type="protein sequence ID" value="GAG93450.1"/>
    <property type="molecule type" value="Genomic_DNA"/>
</dbReference>
<dbReference type="AlphaFoldDB" id="X1BEM0"/>
<feature type="non-terminal residue" evidence="1">
    <location>
        <position position="275"/>
    </location>
</feature>
<proteinExistence type="predicted"/>
<sequence>IEQDSIQLDAYGYAIVQKEINLLPGERHTMVQADLFQDTIITTAQSQPVNFEFYVSPYPIIYTEMDFQGAPVIQGNRGPAAAVDTVLYKAILTEPALTAGLPRQLHNMETFPNQTLGTIPTFSWYTPRLYLTVLIHGADEDVVNDLSLSFYIAIDEKKVSQLQAGLGILREHSISQGMNLVNQGRTIPKAANVGQIFPMWKHGGIVPERMLRGNAVADFFTQYHSTQAEKTMNTGQIRIFVSAANKMQPSGTAFGSLDPAKGQVPDWIKFGLSPG</sequence>
<evidence type="ECO:0000313" key="1">
    <source>
        <dbReference type="EMBL" id="GAG93450.1"/>
    </source>
</evidence>
<protein>
    <submittedName>
        <fullName evidence="1">Uncharacterized protein</fullName>
    </submittedName>
</protein>
<name>X1BEM0_9ZZZZ</name>